<keyword evidence="2" id="KW-0812">Transmembrane</keyword>
<dbReference type="RefSeq" id="WP_211041535.1">
    <property type="nucleotide sequence ID" value="NZ_JAELVF020000001.1"/>
</dbReference>
<feature type="region of interest" description="Disordered" evidence="1">
    <location>
        <begin position="250"/>
        <end position="404"/>
    </location>
</feature>
<keyword evidence="5" id="KW-1185">Reference proteome</keyword>
<keyword evidence="2" id="KW-1133">Transmembrane helix</keyword>
<comment type="caution">
    <text evidence="4">The sequence shown here is derived from an EMBL/GenBank/DDBJ whole genome shotgun (WGS) entry which is preliminary data.</text>
</comment>
<evidence type="ECO:0000256" key="1">
    <source>
        <dbReference type="SAM" id="MobiDB-lite"/>
    </source>
</evidence>
<feature type="compositionally biased region" description="Gly residues" evidence="1">
    <location>
        <begin position="356"/>
        <end position="373"/>
    </location>
</feature>
<evidence type="ECO:0000313" key="5">
    <source>
        <dbReference type="Proteomes" id="UP000694501"/>
    </source>
</evidence>
<feature type="domain" description="DUF4232" evidence="3">
    <location>
        <begin position="219"/>
        <end position="316"/>
    </location>
</feature>
<organism evidence="4 5">
    <name type="scientific">Streptomyces tardus</name>
    <dbReference type="NCBI Taxonomy" id="2780544"/>
    <lineage>
        <taxon>Bacteria</taxon>
        <taxon>Bacillati</taxon>
        <taxon>Actinomycetota</taxon>
        <taxon>Actinomycetes</taxon>
        <taxon>Kitasatosporales</taxon>
        <taxon>Streptomycetaceae</taxon>
        <taxon>Streptomyces</taxon>
    </lineage>
</organism>
<keyword evidence="2" id="KW-0472">Membrane</keyword>
<feature type="region of interest" description="Disordered" evidence="1">
    <location>
        <begin position="127"/>
        <end position="230"/>
    </location>
</feature>
<protein>
    <submittedName>
        <fullName evidence="4">DUF4232 domain-containing protein</fullName>
    </submittedName>
</protein>
<accession>A0A949JE67</accession>
<dbReference type="EMBL" id="JAELVF020000001">
    <property type="protein sequence ID" value="MBU7597343.1"/>
    <property type="molecule type" value="Genomic_DNA"/>
</dbReference>
<evidence type="ECO:0000256" key="2">
    <source>
        <dbReference type="SAM" id="Phobius"/>
    </source>
</evidence>
<feature type="compositionally biased region" description="Low complexity" evidence="1">
    <location>
        <begin position="183"/>
        <end position="198"/>
    </location>
</feature>
<reference evidence="4" key="1">
    <citation type="submission" date="2021-06" db="EMBL/GenBank/DDBJ databases">
        <title>Sequencing of actinobacteria type strains.</title>
        <authorList>
            <person name="Nguyen G.-S."/>
            <person name="Wentzel A."/>
        </authorList>
    </citation>
    <scope>NUCLEOTIDE SEQUENCE</scope>
    <source>
        <strain evidence="4">P38-E01</strain>
    </source>
</reference>
<feature type="compositionally biased region" description="Acidic residues" evidence="1">
    <location>
        <begin position="345"/>
        <end position="355"/>
    </location>
</feature>
<evidence type="ECO:0000259" key="3">
    <source>
        <dbReference type="Pfam" id="PF14016"/>
    </source>
</evidence>
<dbReference type="AlphaFoldDB" id="A0A949JE67"/>
<dbReference type="Pfam" id="PF14016">
    <property type="entry name" value="DUF4232"/>
    <property type="match status" value="1"/>
</dbReference>
<sequence length="427" mass="41909">MSEDRHERPAGGRPEEPDERTPGTSWAVGGADSGRNGSGPSGSGGADAHRRDPEGPPAESDPGDAPAEGEALRRMLHGAAEGLEPRPGALEEIRHAIPVRRARRRNAMVGAGAAALVVGVTLPLMQAGVVPGPLNGDSQSNAAHSGPGEKSDPYEDGASVGGGLGGADQESENGSGASGGSTGRPSGDPSTEDSASPSGDGGPTAGAPGCGPDQLGNGDVTVGEPDSRGRVYGSFELTNISDQTCRVKGRDGLKASGVGSVPSPDLQVLDHTPGGRATELPDPSDQNGPVVLRPGEAYQVKFAWIPSPARGQTCTPRDEEPDPSDPPPGGPGGGGTGEPGSGDGGDGDGGDDGGDGGDNVVGGGGDGGDGTTGGVEPQSGGSDGGDADNSAVLLNYTPAAGEPSLPTVHFDIACTGKVYRTGPLQTS</sequence>
<feature type="compositionally biased region" description="Basic and acidic residues" evidence="1">
    <location>
        <begin position="1"/>
        <end position="21"/>
    </location>
</feature>
<name>A0A949JE67_9ACTN</name>
<feature type="compositionally biased region" description="Gly residues" evidence="1">
    <location>
        <begin position="36"/>
        <end position="45"/>
    </location>
</feature>
<feature type="region of interest" description="Disordered" evidence="1">
    <location>
        <begin position="1"/>
        <end position="91"/>
    </location>
</feature>
<dbReference type="Proteomes" id="UP000694501">
    <property type="component" value="Unassembled WGS sequence"/>
</dbReference>
<gene>
    <name evidence="4" type="ORF">JGS22_006770</name>
</gene>
<feature type="transmembrane region" description="Helical" evidence="2">
    <location>
        <begin position="107"/>
        <end position="125"/>
    </location>
</feature>
<evidence type="ECO:0000313" key="4">
    <source>
        <dbReference type="EMBL" id="MBU7597343.1"/>
    </source>
</evidence>
<dbReference type="InterPro" id="IPR025326">
    <property type="entry name" value="DUF4232"/>
</dbReference>
<feature type="compositionally biased region" description="Gly residues" evidence="1">
    <location>
        <begin position="331"/>
        <end position="344"/>
    </location>
</feature>
<proteinExistence type="predicted"/>